<sequence length="287" mass="32264">MNQMNIPNCSSFITPHDDEGQDLGDIPLIRQIDNIRILPKYSSLLSKSGDDRVCMDDLDQLQLDLEKLCSTCTVRIRYLLSEIGEADRNIEGSDHTVHEKKSFKRKLPEEILINPDFRKKMPENENADKFWASIKPYCSSVTNNDITLLDSLINECSKDMNSKIPETGENYSSGWSVDTTNEEPSKPPMKKIACFSDMKKNGLNSMVETFATPLTQRLLAALIEEKVVTNHSTNGESAPPVSNNLKLSESTKLKTSTGGQKVPCIDRRLKKELMELGIISMDDLSKF</sequence>
<comment type="subcellular location">
    <subcellularLocation>
        <location evidence="1">Nucleus</location>
    </subcellularLocation>
</comment>
<dbReference type="GO" id="GO:0000124">
    <property type="term" value="C:SAGA complex"/>
    <property type="evidence" value="ECO:0007669"/>
    <property type="project" value="TreeGrafter"/>
</dbReference>
<keyword evidence="3" id="KW-0805">Transcription regulation</keyword>
<feature type="compositionally biased region" description="Polar residues" evidence="6">
    <location>
        <begin position="169"/>
        <end position="179"/>
    </location>
</feature>
<protein>
    <submittedName>
        <fullName evidence="7">Uncharacterized protein</fullName>
    </submittedName>
</protein>
<accession>A0A9N9SGJ2</accession>
<dbReference type="GO" id="GO:0003713">
    <property type="term" value="F:transcription coactivator activity"/>
    <property type="evidence" value="ECO:0007669"/>
    <property type="project" value="TreeGrafter"/>
</dbReference>
<keyword evidence="4" id="KW-0804">Transcription</keyword>
<name>A0A9N9SGJ2_PHACE</name>
<reference evidence="7" key="1">
    <citation type="submission" date="2022-01" db="EMBL/GenBank/DDBJ databases">
        <authorList>
            <person name="King R."/>
        </authorList>
    </citation>
    <scope>NUCLEOTIDE SEQUENCE</scope>
</reference>
<evidence type="ECO:0000256" key="5">
    <source>
        <dbReference type="ARBA" id="ARBA00023242"/>
    </source>
</evidence>
<dbReference type="GO" id="GO:0006357">
    <property type="term" value="P:regulation of transcription by RNA polymerase II"/>
    <property type="evidence" value="ECO:0007669"/>
    <property type="project" value="TreeGrafter"/>
</dbReference>
<dbReference type="Proteomes" id="UP001153737">
    <property type="component" value="Chromosome 13"/>
</dbReference>
<dbReference type="EMBL" id="OU896719">
    <property type="protein sequence ID" value="CAG9816261.1"/>
    <property type="molecule type" value="Genomic_DNA"/>
</dbReference>
<keyword evidence="5" id="KW-0539">Nucleus</keyword>
<dbReference type="InterPro" id="IPR019340">
    <property type="entry name" value="Histone_AcTrfase_su3"/>
</dbReference>
<evidence type="ECO:0000256" key="4">
    <source>
        <dbReference type="ARBA" id="ARBA00023163"/>
    </source>
</evidence>
<organism evidence="7 8">
    <name type="scientific">Phaedon cochleariae</name>
    <name type="common">Mustard beetle</name>
    <dbReference type="NCBI Taxonomy" id="80249"/>
    <lineage>
        <taxon>Eukaryota</taxon>
        <taxon>Metazoa</taxon>
        <taxon>Ecdysozoa</taxon>
        <taxon>Arthropoda</taxon>
        <taxon>Hexapoda</taxon>
        <taxon>Insecta</taxon>
        <taxon>Pterygota</taxon>
        <taxon>Neoptera</taxon>
        <taxon>Endopterygota</taxon>
        <taxon>Coleoptera</taxon>
        <taxon>Polyphaga</taxon>
        <taxon>Cucujiformia</taxon>
        <taxon>Chrysomeloidea</taxon>
        <taxon>Chrysomelidae</taxon>
        <taxon>Chrysomelinae</taxon>
        <taxon>Chrysomelini</taxon>
        <taxon>Phaedon</taxon>
    </lineage>
</organism>
<evidence type="ECO:0000256" key="6">
    <source>
        <dbReference type="SAM" id="MobiDB-lite"/>
    </source>
</evidence>
<reference evidence="7" key="2">
    <citation type="submission" date="2022-10" db="EMBL/GenBank/DDBJ databases">
        <authorList>
            <consortium name="ENA_rothamsted_submissions"/>
            <consortium name="culmorum"/>
            <person name="King R."/>
        </authorList>
    </citation>
    <scope>NUCLEOTIDE SEQUENCE</scope>
</reference>
<evidence type="ECO:0000256" key="1">
    <source>
        <dbReference type="ARBA" id="ARBA00004123"/>
    </source>
</evidence>
<keyword evidence="8" id="KW-1185">Reference proteome</keyword>
<comment type="similarity">
    <text evidence="2">Belongs to the NGG1 family.</text>
</comment>
<dbReference type="PANTHER" id="PTHR13556:SF2">
    <property type="entry name" value="TRANSCRIPTIONAL ADAPTER 3"/>
    <property type="match status" value="1"/>
</dbReference>
<evidence type="ECO:0000313" key="7">
    <source>
        <dbReference type="EMBL" id="CAG9816261.1"/>
    </source>
</evidence>
<evidence type="ECO:0000256" key="3">
    <source>
        <dbReference type="ARBA" id="ARBA00023015"/>
    </source>
</evidence>
<dbReference type="PANTHER" id="PTHR13556">
    <property type="entry name" value="TRANSCRIPTIONAL ADAPTER 3-RELATED"/>
    <property type="match status" value="1"/>
</dbReference>
<evidence type="ECO:0000313" key="8">
    <source>
        <dbReference type="Proteomes" id="UP001153737"/>
    </source>
</evidence>
<dbReference type="GO" id="GO:0005634">
    <property type="term" value="C:nucleus"/>
    <property type="evidence" value="ECO:0007669"/>
    <property type="project" value="UniProtKB-SubCell"/>
</dbReference>
<gene>
    <name evidence="7" type="ORF">PHAECO_LOCUS3884</name>
</gene>
<proteinExistence type="inferred from homology"/>
<evidence type="ECO:0000256" key="2">
    <source>
        <dbReference type="ARBA" id="ARBA00005330"/>
    </source>
</evidence>
<dbReference type="AlphaFoldDB" id="A0A9N9SGJ2"/>
<feature type="region of interest" description="Disordered" evidence="6">
    <location>
        <begin position="164"/>
        <end position="189"/>
    </location>
</feature>
<dbReference type="OrthoDB" id="1232at2759"/>